<sequence>MSDFSPDFAMLSSEFSSAPLSTTVAILTIIAFLSRPLYKAINGIFKYKKGHSIVLKTAGVPPFVLNFFAIAIPLKKLPSVGYPEKLITVLFAIIFSWSLWYSVPALIQIFNAPPDSALLIWKKSGDRFYVSKTTAMEATVFSSPKWTLSVQDCKTNNALANNASDRLGREYHHDLCRLLTTSEGKDYLDESIKKFKKERMLIYPVIFIIEFMLLWLLSGFILTIHYTNKVRHFILLEQKKAIHCVLGDFTATGCYAIYQELENRGNR</sequence>
<organism evidence="2 3">
    <name type="scientific">Raoultella lignicola</name>
    <dbReference type="NCBI Taxonomy" id="3040939"/>
    <lineage>
        <taxon>Bacteria</taxon>
        <taxon>Pseudomonadati</taxon>
        <taxon>Pseudomonadota</taxon>
        <taxon>Gammaproteobacteria</taxon>
        <taxon>Enterobacterales</taxon>
        <taxon>Enterobacteriaceae</taxon>
        <taxon>Klebsiella/Raoultella group</taxon>
        <taxon>Raoultella</taxon>
    </lineage>
</organism>
<feature type="transmembrane region" description="Helical" evidence="1">
    <location>
        <begin position="201"/>
        <end position="226"/>
    </location>
</feature>
<dbReference type="Pfam" id="PF19723">
    <property type="entry name" value="DUF6216"/>
    <property type="match status" value="1"/>
</dbReference>
<evidence type="ECO:0000313" key="2">
    <source>
        <dbReference type="EMBL" id="MEL0554824.1"/>
    </source>
</evidence>
<feature type="transmembrane region" description="Helical" evidence="1">
    <location>
        <begin position="86"/>
        <end position="107"/>
    </location>
</feature>
<keyword evidence="1" id="KW-1133">Transmembrane helix</keyword>
<evidence type="ECO:0000313" key="3">
    <source>
        <dbReference type="Proteomes" id="UP001312893"/>
    </source>
</evidence>
<comment type="caution">
    <text evidence="2">The sequence shown here is derived from an EMBL/GenBank/DDBJ whole genome shotgun (WGS) entry which is preliminary data.</text>
</comment>
<dbReference type="EMBL" id="JARXNK020000106">
    <property type="protein sequence ID" value="MEL0554824.1"/>
    <property type="molecule type" value="Genomic_DNA"/>
</dbReference>
<feature type="transmembrane region" description="Helical" evidence="1">
    <location>
        <begin position="15"/>
        <end position="33"/>
    </location>
</feature>
<name>A0ABU9FEJ7_9ENTR</name>
<protein>
    <submittedName>
        <fullName evidence="2">DUF6216 family protein</fullName>
    </submittedName>
</protein>
<proteinExistence type="predicted"/>
<keyword evidence="1" id="KW-0472">Membrane</keyword>
<keyword evidence="3" id="KW-1185">Reference proteome</keyword>
<evidence type="ECO:0000256" key="1">
    <source>
        <dbReference type="SAM" id="Phobius"/>
    </source>
</evidence>
<keyword evidence="1" id="KW-0812">Transmembrane</keyword>
<accession>A0ABU9FEJ7</accession>
<feature type="transmembrane region" description="Helical" evidence="1">
    <location>
        <begin position="53"/>
        <end position="74"/>
    </location>
</feature>
<dbReference type="RefSeq" id="WP_123756114.1">
    <property type="nucleotide sequence ID" value="NZ_JARXNK020000106.1"/>
</dbReference>
<dbReference type="InterPro" id="IPR046188">
    <property type="entry name" value="DUF6216"/>
</dbReference>
<dbReference type="Proteomes" id="UP001312893">
    <property type="component" value="Unassembled WGS sequence"/>
</dbReference>
<gene>
    <name evidence="2" type="ORF">QFI96_024400</name>
</gene>
<reference evidence="2 3" key="1">
    <citation type="submission" date="2024-04" db="EMBL/GenBank/DDBJ databases">
        <title>Two novel Raoultella species associated with bleeding cankers of broadleaf hosts, Raoultella scottia sp. nov. and Raoultella lignicola sp. nov.</title>
        <authorList>
            <person name="Brady C.L."/>
        </authorList>
    </citation>
    <scope>NUCLEOTIDE SEQUENCE [LARGE SCALE GENOMIC DNA]</scope>
    <source>
        <strain evidence="2 3">TW_WC1a.1</strain>
    </source>
</reference>